<keyword evidence="2" id="KW-0732">Signal</keyword>
<keyword evidence="4" id="KW-1185">Reference proteome</keyword>
<evidence type="ECO:0000313" key="3">
    <source>
        <dbReference type="EMBL" id="KAJ6263647.1"/>
    </source>
</evidence>
<sequence length="108" mass="10804">MKFTIFTILALSHLAVAIPLADSPVAARDLSVSAGSLEQRSAHIIQAREPKRRGSSGGSGDDEEDEDNNNSGNSTAAGSSGSGAPLSLHFNAVLAAGASFVAAAALAL</sequence>
<proteinExistence type="predicted"/>
<evidence type="ECO:0000313" key="4">
    <source>
        <dbReference type="Proteomes" id="UP001221413"/>
    </source>
</evidence>
<organism evidence="3 4">
    <name type="scientific">Drechslerella dactyloides</name>
    <name type="common">Nematode-trapping fungus</name>
    <name type="synonym">Arthrobotrys dactyloides</name>
    <dbReference type="NCBI Taxonomy" id="74499"/>
    <lineage>
        <taxon>Eukaryota</taxon>
        <taxon>Fungi</taxon>
        <taxon>Dikarya</taxon>
        <taxon>Ascomycota</taxon>
        <taxon>Pezizomycotina</taxon>
        <taxon>Orbiliomycetes</taxon>
        <taxon>Orbiliales</taxon>
        <taxon>Orbiliaceae</taxon>
        <taxon>Drechslerella</taxon>
    </lineage>
</organism>
<gene>
    <name evidence="3" type="ORF">Dda_2215</name>
</gene>
<feature type="compositionally biased region" description="Low complexity" evidence="1">
    <location>
        <begin position="69"/>
        <end position="82"/>
    </location>
</feature>
<comment type="caution">
    <text evidence="3">The sequence shown here is derived from an EMBL/GenBank/DDBJ whole genome shotgun (WGS) entry which is preliminary data.</text>
</comment>
<name>A0AAD6NMF7_DREDA</name>
<evidence type="ECO:0000256" key="2">
    <source>
        <dbReference type="SAM" id="SignalP"/>
    </source>
</evidence>
<feature type="chain" id="PRO_5042233647" evidence="2">
    <location>
        <begin position="18"/>
        <end position="108"/>
    </location>
</feature>
<dbReference type="EMBL" id="JAQGDS010000002">
    <property type="protein sequence ID" value="KAJ6263647.1"/>
    <property type="molecule type" value="Genomic_DNA"/>
</dbReference>
<dbReference type="AlphaFoldDB" id="A0AAD6NMF7"/>
<evidence type="ECO:0000256" key="1">
    <source>
        <dbReference type="SAM" id="MobiDB-lite"/>
    </source>
</evidence>
<feature type="region of interest" description="Disordered" evidence="1">
    <location>
        <begin position="32"/>
        <end position="82"/>
    </location>
</feature>
<feature type="signal peptide" evidence="2">
    <location>
        <begin position="1"/>
        <end position="17"/>
    </location>
</feature>
<dbReference type="Proteomes" id="UP001221413">
    <property type="component" value="Unassembled WGS sequence"/>
</dbReference>
<accession>A0AAD6NMF7</accession>
<protein>
    <submittedName>
        <fullName evidence="3">Uncharacterized protein</fullName>
    </submittedName>
</protein>
<reference evidence="3" key="1">
    <citation type="submission" date="2023-01" db="EMBL/GenBank/DDBJ databases">
        <title>The chitinases involved in constricting ring structure development in the nematode-trapping fungus Drechslerella dactyloides.</title>
        <authorList>
            <person name="Wang R."/>
            <person name="Zhang L."/>
            <person name="Tang P."/>
            <person name="Li S."/>
            <person name="Liang L."/>
        </authorList>
    </citation>
    <scope>NUCLEOTIDE SEQUENCE</scope>
    <source>
        <strain evidence="3">YMF1.00031</strain>
    </source>
</reference>